<organism evidence="3 4">
    <name type="scientific">Plasmodium gonderi</name>
    <dbReference type="NCBI Taxonomy" id="77519"/>
    <lineage>
        <taxon>Eukaryota</taxon>
        <taxon>Sar</taxon>
        <taxon>Alveolata</taxon>
        <taxon>Apicomplexa</taxon>
        <taxon>Aconoidasida</taxon>
        <taxon>Haemosporida</taxon>
        <taxon>Plasmodiidae</taxon>
        <taxon>Plasmodium</taxon>
        <taxon>Plasmodium (Plasmodium)</taxon>
    </lineage>
</organism>
<gene>
    <name evidence="3" type="ORF">PGO_132140</name>
</gene>
<feature type="domain" description="CPW-WPC" evidence="2">
    <location>
        <begin position="33"/>
        <end position="92"/>
    </location>
</feature>
<feature type="domain" description="CPW-WPC" evidence="2">
    <location>
        <begin position="286"/>
        <end position="343"/>
    </location>
</feature>
<dbReference type="Pfam" id="PF09717">
    <property type="entry name" value="CPW_WPC"/>
    <property type="match status" value="5"/>
</dbReference>
<dbReference type="RefSeq" id="XP_028545531.1">
    <property type="nucleotide sequence ID" value="XM_028689730.1"/>
</dbReference>
<feature type="signal peptide" evidence="1">
    <location>
        <begin position="1"/>
        <end position="23"/>
    </location>
</feature>
<protein>
    <submittedName>
        <fullName evidence="3">CPW-WPC family protein</fullName>
    </submittedName>
</protein>
<dbReference type="NCBIfam" id="TIGR01492">
    <property type="entry name" value="CPW_WPC"/>
    <property type="match status" value="5"/>
</dbReference>
<dbReference type="InterPro" id="IPR006387">
    <property type="entry name" value="CPW_WPC_dom"/>
</dbReference>
<feature type="domain" description="CPW-WPC" evidence="2">
    <location>
        <begin position="217"/>
        <end position="282"/>
    </location>
</feature>
<feature type="domain" description="CPW-WPC" evidence="2">
    <location>
        <begin position="94"/>
        <end position="153"/>
    </location>
</feature>
<accession>A0A1Y1JQ25</accession>
<dbReference type="OMA" id="DYSQNCA"/>
<dbReference type="SMART" id="SM01099">
    <property type="entry name" value="CPW_WPC"/>
    <property type="match status" value="5"/>
</dbReference>
<dbReference type="GeneID" id="39749680"/>
<evidence type="ECO:0000259" key="2">
    <source>
        <dbReference type="SMART" id="SM01099"/>
    </source>
</evidence>
<keyword evidence="4" id="KW-1185">Reference proteome</keyword>
<evidence type="ECO:0000313" key="4">
    <source>
        <dbReference type="Proteomes" id="UP000195521"/>
    </source>
</evidence>
<evidence type="ECO:0000256" key="1">
    <source>
        <dbReference type="SAM" id="SignalP"/>
    </source>
</evidence>
<dbReference type="OrthoDB" id="368872at2759"/>
<keyword evidence="1" id="KW-0732">Signal</keyword>
<evidence type="ECO:0000313" key="3">
    <source>
        <dbReference type="EMBL" id="GAW82942.1"/>
    </source>
</evidence>
<comment type="caution">
    <text evidence="3">The sequence shown here is derived from an EMBL/GenBank/DDBJ whole genome shotgun (WGS) entry which is preliminary data.</text>
</comment>
<dbReference type="EMBL" id="BDQF01000014">
    <property type="protein sequence ID" value="GAW82942.1"/>
    <property type="molecule type" value="Genomic_DNA"/>
</dbReference>
<proteinExistence type="predicted"/>
<dbReference type="Proteomes" id="UP000195521">
    <property type="component" value="Unassembled WGS sequence"/>
</dbReference>
<feature type="domain" description="CPW-WPC" evidence="2">
    <location>
        <begin position="167"/>
        <end position="215"/>
    </location>
</feature>
<feature type="chain" id="PRO_5013367664" evidence="1">
    <location>
        <begin position="24"/>
        <end position="379"/>
    </location>
</feature>
<sequence>MGLFQRNMFQGIFFFLFSRAVIGEALSQNGKACRKDYSRPCAEGWHELRNSSQCIAPLSYGGPCPRFLQIEDSTKQKKIMEQECHIFWPCLFQCEKNYSLQCPEQWVPEDDRICRPLAIYEGTCLLSHDFSNMTNTQKEIWSNKCGTSWPCKPSTQPIFFFFLKGTEWIKDKDGSCSAPTKYSGPCLSRVSLLNVDKDIKVALEKLCNLSFPCIKECEVDMNDPCPSGWFLKSDEFGNPLNCLPPDNYEGLCGEETKFIGLISLEMKEQMAHECGVKWPCVSDVKLVNYEELCPERWTKSEKFCVAPTNYMGPCARKKTFVSFKKEIKKAYAEECNVEWPPFTKETTESFPKISVSRKRKYKFGVVEPFTGDIISGIDK</sequence>
<reference evidence="4" key="1">
    <citation type="submission" date="2017-04" db="EMBL/GenBank/DDBJ databases">
        <title>Plasmodium gonderi genome.</title>
        <authorList>
            <person name="Arisue N."/>
            <person name="Honma H."/>
            <person name="Kawai S."/>
            <person name="Tougan T."/>
            <person name="Tanabe K."/>
            <person name="Horii T."/>
        </authorList>
    </citation>
    <scope>NUCLEOTIDE SEQUENCE [LARGE SCALE GENOMIC DNA]</scope>
    <source>
        <strain evidence="4">ATCC 30045</strain>
    </source>
</reference>
<dbReference type="AlphaFoldDB" id="A0A1Y1JQ25"/>
<name>A0A1Y1JQ25_PLAGO</name>